<dbReference type="PANTHER" id="PTHR35890:SF3">
    <property type="entry name" value="ECOTIN"/>
    <property type="match status" value="1"/>
</dbReference>
<organism evidence="2">
    <name type="scientific">bioreactor metagenome</name>
    <dbReference type="NCBI Taxonomy" id="1076179"/>
    <lineage>
        <taxon>unclassified sequences</taxon>
        <taxon>metagenomes</taxon>
        <taxon>ecological metagenomes</taxon>
    </lineage>
</organism>
<dbReference type="GO" id="GO:0004867">
    <property type="term" value="F:serine-type endopeptidase inhibitor activity"/>
    <property type="evidence" value="ECO:0007669"/>
    <property type="project" value="InterPro"/>
</dbReference>
<comment type="similarity">
    <text evidence="1">Belongs to the protease inhibitor I11 (ecotin) family.</text>
</comment>
<comment type="caution">
    <text evidence="2">The sequence shown here is derived from an EMBL/GenBank/DDBJ whole genome shotgun (WGS) entry which is preliminary data.</text>
</comment>
<dbReference type="InterPro" id="IPR005658">
    <property type="entry name" value="Prot_inh_ecotin"/>
</dbReference>
<dbReference type="InterPro" id="IPR036198">
    <property type="entry name" value="Ecotin_sf"/>
</dbReference>
<evidence type="ECO:0000313" key="2">
    <source>
        <dbReference type="EMBL" id="MPM25672.1"/>
    </source>
</evidence>
<sequence>MTKQLPVLLLITLFSAACGSTKTGSMSNVVPARMLDGYYAHVLSVPSPKKESGDLPVKIEIVPGKKMEVDCNHHSLMGQFTQKELSDGNRYYVFESNGETASTLMGCPDNTKHIEFVQGRTVFIDSRDALPSVIYASEGIEIKQRNWNPSSSYEMDKNLNYTVETEATKTLKVYPESLEGYDRYVLFLPEIKNSQKERKIEIIPGVTAEVDCNQHGLMGTFVEKNIEGWGYSYLIFESDGGIRSTRMACPDNTRKTELITGATHLMDYNSRLPVVVFIPQKKDFSVQYRVWEAGELK</sequence>
<accession>A0A644YAM8</accession>
<protein>
    <submittedName>
        <fullName evidence="2">Ecotin</fullName>
    </submittedName>
</protein>
<proteinExistence type="inferred from homology"/>
<dbReference type="Gene3D" id="2.60.40.550">
    <property type="entry name" value="Ecotin"/>
    <property type="match status" value="2"/>
</dbReference>
<evidence type="ECO:0000256" key="1">
    <source>
        <dbReference type="ARBA" id="ARBA00010558"/>
    </source>
</evidence>
<dbReference type="PANTHER" id="PTHR35890">
    <property type="match status" value="1"/>
</dbReference>
<dbReference type="PROSITE" id="PS51257">
    <property type="entry name" value="PROKAR_LIPOPROTEIN"/>
    <property type="match status" value="1"/>
</dbReference>
<dbReference type="SUPFAM" id="SSF49772">
    <property type="entry name" value="Ecotin, trypsin inhibitor"/>
    <property type="match status" value="2"/>
</dbReference>
<dbReference type="AlphaFoldDB" id="A0A644YAM8"/>
<gene>
    <name evidence="2" type="primary">eco_1</name>
    <name evidence="2" type="ORF">SDC9_72170</name>
</gene>
<dbReference type="EMBL" id="VSSQ01004551">
    <property type="protein sequence ID" value="MPM25672.1"/>
    <property type="molecule type" value="Genomic_DNA"/>
</dbReference>
<dbReference type="Pfam" id="PF03974">
    <property type="entry name" value="Ecotin"/>
    <property type="match status" value="2"/>
</dbReference>
<name>A0A644YAM8_9ZZZZ</name>
<reference evidence="2" key="1">
    <citation type="submission" date="2019-08" db="EMBL/GenBank/DDBJ databases">
        <authorList>
            <person name="Kucharzyk K."/>
            <person name="Murdoch R.W."/>
            <person name="Higgins S."/>
            <person name="Loffler F."/>
        </authorList>
    </citation>
    <scope>NUCLEOTIDE SEQUENCE</scope>
</reference>